<keyword evidence="5" id="KW-0966">Cell projection</keyword>
<dbReference type="GO" id="GO:0005879">
    <property type="term" value="C:axonemal microtubule"/>
    <property type="evidence" value="ECO:0007669"/>
    <property type="project" value="InterPro"/>
</dbReference>
<proteinExistence type="inferred from homology"/>
<dbReference type="AlphaFoldDB" id="A0A9W9YNG5"/>
<dbReference type="EMBL" id="MU827312">
    <property type="protein sequence ID" value="KAJ7360028.1"/>
    <property type="molecule type" value="Genomic_DNA"/>
</dbReference>
<feature type="compositionally biased region" description="Polar residues" evidence="7">
    <location>
        <begin position="87"/>
        <end position="102"/>
    </location>
</feature>
<comment type="subcellular location">
    <subcellularLocation>
        <location evidence="1">Cell projection</location>
        <location evidence="1">Cilium</location>
    </subcellularLocation>
    <subcellularLocation>
        <location evidence="2">Cytoplasm</location>
        <location evidence="2">Cytoskeleton</location>
    </subcellularLocation>
</comment>
<sequence length="102" mass="11231">MASGAENLPETTKDTTKSDPVGGGAAYDFEQTKPGKGAVTSCYYRTFNIPERFDNPDCFEGHNTKKQSPMYMTSAMEYGSRRPTVHTMPTSFNAKCQNSQST</sequence>
<evidence type="ECO:0000256" key="1">
    <source>
        <dbReference type="ARBA" id="ARBA00004138"/>
    </source>
</evidence>
<reference evidence="8" key="1">
    <citation type="submission" date="2023-01" db="EMBL/GenBank/DDBJ databases">
        <title>Genome assembly of the deep-sea coral Lophelia pertusa.</title>
        <authorList>
            <person name="Herrera S."/>
            <person name="Cordes E."/>
        </authorList>
    </citation>
    <scope>NUCLEOTIDE SEQUENCE</scope>
    <source>
        <strain evidence="8">USNM1676648</strain>
        <tissue evidence="8">Polyp</tissue>
    </source>
</reference>
<organism evidence="8 9">
    <name type="scientific">Desmophyllum pertusum</name>
    <dbReference type="NCBI Taxonomy" id="174260"/>
    <lineage>
        <taxon>Eukaryota</taxon>
        <taxon>Metazoa</taxon>
        <taxon>Cnidaria</taxon>
        <taxon>Anthozoa</taxon>
        <taxon>Hexacorallia</taxon>
        <taxon>Scleractinia</taxon>
        <taxon>Caryophylliina</taxon>
        <taxon>Caryophylliidae</taxon>
        <taxon>Desmophyllum</taxon>
    </lineage>
</organism>
<evidence type="ECO:0000256" key="4">
    <source>
        <dbReference type="ARBA" id="ARBA00023212"/>
    </source>
</evidence>
<evidence type="ECO:0000256" key="7">
    <source>
        <dbReference type="SAM" id="MobiDB-lite"/>
    </source>
</evidence>
<comment type="caution">
    <text evidence="8">The sequence shown here is derived from an EMBL/GenBank/DDBJ whole genome shotgun (WGS) entry which is preliminary data.</text>
</comment>
<evidence type="ECO:0000313" key="8">
    <source>
        <dbReference type="EMBL" id="KAJ7360028.1"/>
    </source>
</evidence>
<dbReference type="OrthoDB" id="546383at2759"/>
<dbReference type="InterPro" id="IPR026507">
    <property type="entry name" value="PIRC1/2"/>
</dbReference>
<gene>
    <name evidence="8" type="ORF">OS493_019118</name>
</gene>
<comment type="similarity">
    <text evidence="6">Belongs to the PIERCE1 family.</text>
</comment>
<feature type="region of interest" description="Disordered" evidence="7">
    <location>
        <begin position="82"/>
        <end position="102"/>
    </location>
</feature>
<protein>
    <submittedName>
        <fullName evidence="8">Uncharacterized protein</fullName>
    </submittedName>
</protein>
<evidence type="ECO:0000256" key="5">
    <source>
        <dbReference type="ARBA" id="ARBA00023273"/>
    </source>
</evidence>
<keyword evidence="9" id="KW-1185">Reference proteome</keyword>
<evidence type="ECO:0000256" key="6">
    <source>
        <dbReference type="ARBA" id="ARBA00038014"/>
    </source>
</evidence>
<feature type="region of interest" description="Disordered" evidence="7">
    <location>
        <begin position="1"/>
        <end position="36"/>
    </location>
</feature>
<dbReference type="Proteomes" id="UP001163046">
    <property type="component" value="Unassembled WGS sequence"/>
</dbReference>
<name>A0A9W9YNG5_9CNID</name>
<keyword evidence="3" id="KW-0963">Cytoplasm</keyword>
<accession>A0A9W9YNG5</accession>
<evidence type="ECO:0000256" key="2">
    <source>
        <dbReference type="ARBA" id="ARBA00004245"/>
    </source>
</evidence>
<dbReference type="Pfam" id="PF14892">
    <property type="entry name" value="PIRC1_2"/>
    <property type="match status" value="1"/>
</dbReference>
<evidence type="ECO:0000313" key="9">
    <source>
        <dbReference type="Proteomes" id="UP001163046"/>
    </source>
</evidence>
<evidence type="ECO:0000256" key="3">
    <source>
        <dbReference type="ARBA" id="ARBA00022490"/>
    </source>
</evidence>
<dbReference type="PANTHER" id="PTHR20899">
    <property type="entry name" value="PIERCE HOMOLOG"/>
    <property type="match status" value="1"/>
</dbReference>
<dbReference type="PANTHER" id="PTHR20899:SF1">
    <property type="entry name" value="PIERCER OF MICROTUBULE WALL 1 PROTEIN"/>
    <property type="match status" value="1"/>
</dbReference>
<dbReference type="GO" id="GO:0035082">
    <property type="term" value="P:axoneme assembly"/>
    <property type="evidence" value="ECO:0007669"/>
    <property type="project" value="InterPro"/>
</dbReference>
<keyword evidence="4" id="KW-0206">Cytoskeleton</keyword>